<comment type="subcellular location">
    <subcellularLocation>
        <location evidence="2">Cell inner membrane</location>
        <topology evidence="2">Single-pass type II membrane protein</topology>
    </subcellularLocation>
    <subcellularLocation>
        <location evidence="12">Cell membrane</location>
        <topology evidence="12">Single-pass type II membrane protein</topology>
    </subcellularLocation>
</comment>
<reference evidence="14 15" key="1">
    <citation type="submission" date="2020-08" db="EMBL/GenBank/DDBJ databases">
        <title>A Genomic Blueprint of the Chicken Gut Microbiome.</title>
        <authorList>
            <person name="Gilroy R."/>
            <person name="Ravi A."/>
            <person name="Getino M."/>
            <person name="Pursley I."/>
            <person name="Horton D.L."/>
            <person name="Alikhan N.-F."/>
            <person name="Baker D."/>
            <person name="Gharbi K."/>
            <person name="Hall N."/>
            <person name="Watson M."/>
            <person name="Adriaenssens E.M."/>
            <person name="Foster-Nyarko E."/>
            <person name="Jarju S."/>
            <person name="Secka A."/>
            <person name="Antonio M."/>
            <person name="Oren A."/>
            <person name="Chaudhuri R."/>
            <person name="La Ragione R.M."/>
            <person name="Hildebrand F."/>
            <person name="Pallen M.J."/>
        </authorList>
    </citation>
    <scope>NUCLEOTIDE SEQUENCE [LARGE SCALE GENOMIC DNA]</scope>
    <source>
        <strain evidence="14 15">Sa2BVA3</strain>
    </source>
</reference>
<keyword evidence="11 13" id="KW-0472">Membrane</keyword>
<sequence>MAYSSSGRGHDKVNATINIVPLVDVMLVLLIIFMVTAPLMAHKVKVELPEANLDERPETSGAAMPITIAVTDNGDIFLNDSPVTLQLLESSLAVEAQKTPQPPVNVRADRTTKYGMVKEVVQIAQQQGMRKVGFVATREPN</sequence>
<evidence type="ECO:0000256" key="12">
    <source>
        <dbReference type="RuleBase" id="RU003879"/>
    </source>
</evidence>
<keyword evidence="7" id="KW-0997">Cell inner membrane</keyword>
<dbReference type="Pfam" id="PF02472">
    <property type="entry name" value="ExbD"/>
    <property type="match status" value="1"/>
</dbReference>
<keyword evidence="5 12" id="KW-0813">Transport</keyword>
<accession>A0ABR8UHB3</accession>
<comment type="caution">
    <text evidence="14">The sequence shown here is derived from an EMBL/GenBank/DDBJ whole genome shotgun (WGS) entry which is preliminary data.</text>
</comment>
<dbReference type="PANTHER" id="PTHR30558">
    <property type="entry name" value="EXBD MEMBRANE COMPONENT OF PMF-DRIVEN MACROMOLECULE IMPORT SYSTEM"/>
    <property type="match status" value="1"/>
</dbReference>
<keyword evidence="15" id="KW-1185">Reference proteome</keyword>
<evidence type="ECO:0000256" key="5">
    <source>
        <dbReference type="ARBA" id="ARBA00022448"/>
    </source>
</evidence>
<keyword evidence="8 12" id="KW-0812">Transmembrane</keyword>
<evidence type="ECO:0000256" key="13">
    <source>
        <dbReference type="SAM" id="Phobius"/>
    </source>
</evidence>
<keyword evidence="9 12" id="KW-0653">Protein transport</keyword>
<protein>
    <submittedName>
        <fullName evidence="14">Biopolymer transporter ExbD</fullName>
    </submittedName>
</protein>
<organism evidence="14 15">
    <name type="scientific">Luteimonas colneyensis</name>
    <dbReference type="NCBI Taxonomy" id="2762230"/>
    <lineage>
        <taxon>Bacteria</taxon>
        <taxon>Pseudomonadati</taxon>
        <taxon>Pseudomonadota</taxon>
        <taxon>Gammaproteobacteria</taxon>
        <taxon>Lysobacterales</taxon>
        <taxon>Lysobacteraceae</taxon>
        <taxon>Luteimonas</taxon>
    </lineage>
</organism>
<evidence type="ECO:0000256" key="10">
    <source>
        <dbReference type="ARBA" id="ARBA00022989"/>
    </source>
</evidence>
<gene>
    <name evidence="14" type="ORF">H9645_05170</name>
</gene>
<keyword evidence="6" id="KW-1003">Cell membrane</keyword>
<evidence type="ECO:0000256" key="3">
    <source>
        <dbReference type="ARBA" id="ARBA00005811"/>
    </source>
</evidence>
<evidence type="ECO:0000313" key="15">
    <source>
        <dbReference type="Proteomes" id="UP000647183"/>
    </source>
</evidence>
<evidence type="ECO:0000256" key="11">
    <source>
        <dbReference type="ARBA" id="ARBA00023136"/>
    </source>
</evidence>
<evidence type="ECO:0000256" key="9">
    <source>
        <dbReference type="ARBA" id="ARBA00022927"/>
    </source>
</evidence>
<comment type="similarity">
    <text evidence="3 12">Belongs to the ExbD/TolR family.</text>
</comment>
<evidence type="ECO:0000256" key="8">
    <source>
        <dbReference type="ARBA" id="ARBA00022692"/>
    </source>
</evidence>
<evidence type="ECO:0000256" key="2">
    <source>
        <dbReference type="ARBA" id="ARBA00004249"/>
    </source>
</evidence>
<dbReference type="EMBL" id="JACSQJ010000002">
    <property type="protein sequence ID" value="MBD7987414.1"/>
    <property type="molecule type" value="Genomic_DNA"/>
</dbReference>
<dbReference type="RefSeq" id="WP_191728665.1">
    <property type="nucleotide sequence ID" value="NZ_JACSQJ010000002.1"/>
</dbReference>
<evidence type="ECO:0000256" key="1">
    <source>
        <dbReference type="ARBA" id="ARBA00003540"/>
    </source>
</evidence>
<feature type="transmembrane region" description="Helical" evidence="13">
    <location>
        <begin position="15"/>
        <end position="35"/>
    </location>
</feature>
<evidence type="ECO:0000256" key="4">
    <source>
        <dbReference type="ARBA" id="ARBA00011471"/>
    </source>
</evidence>
<name>A0ABR8UHB3_9GAMM</name>
<comment type="subunit">
    <text evidence="4">The accessory proteins ExbB and ExbD seem to form a complex with TonB.</text>
</comment>
<evidence type="ECO:0000256" key="7">
    <source>
        <dbReference type="ARBA" id="ARBA00022519"/>
    </source>
</evidence>
<dbReference type="InterPro" id="IPR003400">
    <property type="entry name" value="ExbD"/>
</dbReference>
<evidence type="ECO:0000256" key="6">
    <source>
        <dbReference type="ARBA" id="ARBA00022475"/>
    </source>
</evidence>
<proteinExistence type="inferred from homology"/>
<comment type="function">
    <text evidence="1">Involved in the TonB-dependent energy-dependent transport of various receptor-bound substrates.</text>
</comment>
<dbReference type="Gene3D" id="3.30.420.270">
    <property type="match status" value="1"/>
</dbReference>
<keyword evidence="10 13" id="KW-1133">Transmembrane helix</keyword>
<evidence type="ECO:0000313" key="14">
    <source>
        <dbReference type="EMBL" id="MBD7987414.1"/>
    </source>
</evidence>
<dbReference type="PANTHER" id="PTHR30558:SF12">
    <property type="entry name" value="BIOPOLYMER TRANSPORT PROTEIN EXBD"/>
    <property type="match status" value="1"/>
</dbReference>
<dbReference type="Proteomes" id="UP000647183">
    <property type="component" value="Unassembled WGS sequence"/>
</dbReference>